<proteinExistence type="predicted"/>
<keyword evidence="2" id="KW-1185">Reference proteome</keyword>
<comment type="caution">
    <text evidence="1">The sequence shown here is derived from an EMBL/GenBank/DDBJ whole genome shotgun (WGS) entry which is preliminary data.</text>
</comment>
<accession>A0A2B7Z1N0</accession>
<dbReference type="Gene3D" id="3.40.50.150">
    <property type="entry name" value="Vaccinia Virus protein VP39"/>
    <property type="match status" value="1"/>
</dbReference>
<name>A0A2B7Z1N0_POLH7</name>
<dbReference type="AlphaFoldDB" id="A0A2B7Z1N0"/>
<organism evidence="1 2">
    <name type="scientific">Polytolypa hystricis (strain UAMH7299)</name>
    <dbReference type="NCBI Taxonomy" id="1447883"/>
    <lineage>
        <taxon>Eukaryota</taxon>
        <taxon>Fungi</taxon>
        <taxon>Dikarya</taxon>
        <taxon>Ascomycota</taxon>
        <taxon>Pezizomycotina</taxon>
        <taxon>Eurotiomycetes</taxon>
        <taxon>Eurotiomycetidae</taxon>
        <taxon>Onygenales</taxon>
        <taxon>Onygenales incertae sedis</taxon>
        <taxon>Polytolypa</taxon>
    </lineage>
</organism>
<dbReference type="InterPro" id="IPR029063">
    <property type="entry name" value="SAM-dependent_MTases_sf"/>
</dbReference>
<dbReference type="OrthoDB" id="417697at2759"/>
<dbReference type="EMBL" id="PDNA01000009">
    <property type="protein sequence ID" value="PGH27143.1"/>
    <property type="molecule type" value="Genomic_DNA"/>
</dbReference>
<evidence type="ECO:0000313" key="1">
    <source>
        <dbReference type="EMBL" id="PGH27143.1"/>
    </source>
</evidence>
<evidence type="ECO:0000313" key="2">
    <source>
        <dbReference type="Proteomes" id="UP000224634"/>
    </source>
</evidence>
<sequence>MALHQKRYSSQYVDDECQRMTLQHRWIKYNMKGLIFAPIDCAKPNMRVLESATGNAVWLRDIMLELPRSTTFVGTDYTSEWFPRDLPKSISLSIQSIKEPWLAEWVSSFDFVYQRLALSSCSRELAKAAVFNLFDLVKPGGWIQLVECDNCALFGPDEISKQPAISRFTTLISRCFALVGQYELHHAHRLQDWLAEAGAKEVHSTVVEIPVGCESLNPELGIITSVNIVTILRRLKDLLVGQDIPGLPSTLEEFDEIERGVLYVLDNLGATQAVRVVYARK</sequence>
<reference evidence="1 2" key="1">
    <citation type="submission" date="2017-10" db="EMBL/GenBank/DDBJ databases">
        <title>Comparative genomics in systemic dimorphic fungi from Ajellomycetaceae.</title>
        <authorList>
            <person name="Munoz J.F."/>
            <person name="Mcewen J.G."/>
            <person name="Clay O.K."/>
            <person name="Cuomo C.A."/>
        </authorList>
    </citation>
    <scope>NUCLEOTIDE SEQUENCE [LARGE SCALE GENOMIC DNA]</scope>
    <source>
        <strain evidence="1 2">UAMH7299</strain>
    </source>
</reference>
<gene>
    <name evidence="1" type="ORF">AJ80_01099</name>
</gene>
<protein>
    <recommendedName>
        <fullName evidence="3">Methyltransferase domain-containing protein</fullName>
    </recommendedName>
</protein>
<dbReference type="STRING" id="1447883.A0A2B7Z1N0"/>
<dbReference type="Proteomes" id="UP000224634">
    <property type="component" value="Unassembled WGS sequence"/>
</dbReference>
<evidence type="ECO:0008006" key="3">
    <source>
        <dbReference type="Google" id="ProtNLM"/>
    </source>
</evidence>
<dbReference type="SUPFAM" id="SSF53335">
    <property type="entry name" value="S-adenosyl-L-methionine-dependent methyltransferases"/>
    <property type="match status" value="1"/>
</dbReference>